<dbReference type="EMBL" id="ML991831">
    <property type="protein sequence ID" value="KAF2231129.1"/>
    <property type="molecule type" value="Genomic_DNA"/>
</dbReference>
<evidence type="ECO:0000256" key="1">
    <source>
        <dbReference type="SAM" id="MobiDB-lite"/>
    </source>
</evidence>
<dbReference type="OrthoDB" id="10650287at2759"/>
<accession>A0A6A6GZQ8</accession>
<keyword evidence="2" id="KW-0472">Membrane</keyword>
<dbReference type="AlphaFoldDB" id="A0A6A6GZQ8"/>
<evidence type="ECO:0000313" key="4">
    <source>
        <dbReference type="Proteomes" id="UP000800092"/>
    </source>
</evidence>
<feature type="compositionally biased region" description="Low complexity" evidence="1">
    <location>
        <begin position="153"/>
        <end position="171"/>
    </location>
</feature>
<keyword evidence="4" id="KW-1185">Reference proteome</keyword>
<feature type="transmembrane region" description="Helical" evidence="2">
    <location>
        <begin position="6"/>
        <end position="33"/>
    </location>
</feature>
<name>A0A6A6GZQ8_VIRVR</name>
<protein>
    <submittedName>
        <fullName evidence="3">Uncharacterized protein</fullName>
    </submittedName>
</protein>
<keyword evidence="2" id="KW-1133">Transmembrane helix</keyword>
<reference evidence="3" key="1">
    <citation type="journal article" date="2020" name="Stud. Mycol.">
        <title>101 Dothideomycetes genomes: a test case for predicting lifestyles and emergence of pathogens.</title>
        <authorList>
            <person name="Haridas S."/>
            <person name="Albert R."/>
            <person name="Binder M."/>
            <person name="Bloem J."/>
            <person name="Labutti K."/>
            <person name="Salamov A."/>
            <person name="Andreopoulos B."/>
            <person name="Baker S."/>
            <person name="Barry K."/>
            <person name="Bills G."/>
            <person name="Bluhm B."/>
            <person name="Cannon C."/>
            <person name="Castanera R."/>
            <person name="Culley D."/>
            <person name="Daum C."/>
            <person name="Ezra D."/>
            <person name="Gonzalez J."/>
            <person name="Henrissat B."/>
            <person name="Kuo A."/>
            <person name="Liang C."/>
            <person name="Lipzen A."/>
            <person name="Lutzoni F."/>
            <person name="Magnuson J."/>
            <person name="Mondo S."/>
            <person name="Nolan M."/>
            <person name="Ohm R."/>
            <person name="Pangilinan J."/>
            <person name="Park H.-J."/>
            <person name="Ramirez L."/>
            <person name="Alfaro M."/>
            <person name="Sun H."/>
            <person name="Tritt A."/>
            <person name="Yoshinaga Y."/>
            <person name="Zwiers L.-H."/>
            <person name="Turgeon B."/>
            <person name="Goodwin S."/>
            <person name="Spatafora J."/>
            <person name="Crous P."/>
            <person name="Grigoriev I."/>
        </authorList>
    </citation>
    <scope>NUCLEOTIDE SEQUENCE</scope>
    <source>
        <strain evidence="3">Tuck. ex Michener</strain>
    </source>
</reference>
<feature type="region of interest" description="Disordered" evidence="1">
    <location>
        <begin position="107"/>
        <end position="230"/>
    </location>
</feature>
<feature type="compositionally biased region" description="Acidic residues" evidence="1">
    <location>
        <begin position="174"/>
        <end position="183"/>
    </location>
</feature>
<feature type="compositionally biased region" description="Pro residues" evidence="1">
    <location>
        <begin position="203"/>
        <end position="212"/>
    </location>
</feature>
<gene>
    <name evidence="3" type="ORF">EV356DRAFT_519107</name>
</gene>
<evidence type="ECO:0000256" key="2">
    <source>
        <dbReference type="SAM" id="Phobius"/>
    </source>
</evidence>
<sequence length="305" mass="32249">MSPDTAAAVLFSLSAVFGVGIVVVGCGLVFGWFHCGCLHRRRDGGGRIKQGTSSSLEVGDGFEPIKLKGIDLERGFSVKSAVPAGLSFPPPRYTRGSYVAIQELRSSSSSSSGSAQHLLASESGEAGSVPSSEDGSSRRSSHERRSPSPHLQPPQLQLQTQQHVSSCSSRPSSDDEGSSDDDTPPTPPPKDPTNSIIRVTLAPPLPTAPPDHQPGLHSLPAPVQTFSRSTTRAAARRSATAEQSAPSRPTSLTSVYTTTTAGGIRDSRTHIDAFHNLSRFTHDRWSFASSIANRGEALTHAEAYV</sequence>
<dbReference type="Proteomes" id="UP000800092">
    <property type="component" value="Unassembled WGS sequence"/>
</dbReference>
<proteinExistence type="predicted"/>
<evidence type="ECO:0000313" key="3">
    <source>
        <dbReference type="EMBL" id="KAF2231129.1"/>
    </source>
</evidence>
<organism evidence="3 4">
    <name type="scientific">Viridothelium virens</name>
    <name type="common">Speckled blister lichen</name>
    <name type="synonym">Trypethelium virens</name>
    <dbReference type="NCBI Taxonomy" id="1048519"/>
    <lineage>
        <taxon>Eukaryota</taxon>
        <taxon>Fungi</taxon>
        <taxon>Dikarya</taxon>
        <taxon>Ascomycota</taxon>
        <taxon>Pezizomycotina</taxon>
        <taxon>Dothideomycetes</taxon>
        <taxon>Dothideomycetes incertae sedis</taxon>
        <taxon>Trypetheliales</taxon>
        <taxon>Trypetheliaceae</taxon>
        <taxon>Viridothelium</taxon>
    </lineage>
</organism>
<keyword evidence="2" id="KW-0812">Transmembrane</keyword>